<dbReference type="GO" id="GO:0003682">
    <property type="term" value="F:chromatin binding"/>
    <property type="evidence" value="ECO:0007669"/>
    <property type="project" value="InterPro"/>
</dbReference>
<feature type="domain" description="NF-kappa-B-activating protein C-terminal" evidence="3">
    <location>
        <begin position="10"/>
        <end position="103"/>
    </location>
</feature>
<dbReference type="Proteomes" id="UP001188597">
    <property type="component" value="Unassembled WGS sequence"/>
</dbReference>
<dbReference type="GO" id="GO:0010468">
    <property type="term" value="P:regulation of gene expression"/>
    <property type="evidence" value="ECO:0007669"/>
    <property type="project" value="TreeGrafter"/>
</dbReference>
<evidence type="ECO:0000259" key="3">
    <source>
        <dbReference type="Pfam" id="PF06047"/>
    </source>
</evidence>
<evidence type="ECO:0000313" key="5">
    <source>
        <dbReference type="Proteomes" id="UP001188597"/>
    </source>
</evidence>
<evidence type="ECO:0000313" key="4">
    <source>
        <dbReference type="EMBL" id="KAK3018984.1"/>
    </source>
</evidence>
<evidence type="ECO:0000256" key="2">
    <source>
        <dbReference type="SAM" id="MobiDB-lite"/>
    </source>
</evidence>
<comment type="similarity">
    <text evidence="1">Belongs to the NKAP family.</text>
</comment>
<sequence length="261" mass="29499">MPEPKTEGRMSYGGTLRPGEGDALALACNVQKGKRIPRRGEVGYSAEEISKFEEAWYVMSGSRHRKTNAVRIRKENQVYSAEDNRALAMFNYEEMANRNKRLSMLLAACLIKIAPTTSNARRNHAFRFLSPHPQLEHPNLFNNLASMPQLDCNAPAEDDDDFEPPHDYGPPLPPPPAPVNPNSNSHLSLLHLSFNQDHACFAACTDNGFRIYDCNPYRELFRLDSDQGGGIRIVDMLFRCKILALVLIWDDPQYPPNKVMI</sequence>
<comment type="caution">
    <text evidence="4">The sequence shown here is derived from an EMBL/GenBank/DDBJ whole genome shotgun (WGS) entry which is preliminary data.</text>
</comment>
<name>A0AA88W346_9ASTE</name>
<dbReference type="InterPro" id="IPR040466">
    <property type="entry name" value="NKAP"/>
</dbReference>
<dbReference type="GO" id="GO:0005634">
    <property type="term" value="C:nucleus"/>
    <property type="evidence" value="ECO:0007669"/>
    <property type="project" value="TreeGrafter"/>
</dbReference>
<gene>
    <name evidence="4" type="ORF">RJ639_003403</name>
</gene>
<organism evidence="4 5">
    <name type="scientific">Escallonia herrerae</name>
    <dbReference type="NCBI Taxonomy" id="1293975"/>
    <lineage>
        <taxon>Eukaryota</taxon>
        <taxon>Viridiplantae</taxon>
        <taxon>Streptophyta</taxon>
        <taxon>Embryophyta</taxon>
        <taxon>Tracheophyta</taxon>
        <taxon>Spermatophyta</taxon>
        <taxon>Magnoliopsida</taxon>
        <taxon>eudicotyledons</taxon>
        <taxon>Gunneridae</taxon>
        <taxon>Pentapetalae</taxon>
        <taxon>asterids</taxon>
        <taxon>campanulids</taxon>
        <taxon>Escalloniales</taxon>
        <taxon>Escalloniaceae</taxon>
        <taxon>Escallonia</taxon>
    </lineage>
</organism>
<evidence type="ECO:0000256" key="1">
    <source>
        <dbReference type="ARBA" id="ARBA00009313"/>
    </source>
</evidence>
<feature type="compositionally biased region" description="Pro residues" evidence="2">
    <location>
        <begin position="167"/>
        <end position="179"/>
    </location>
</feature>
<proteinExistence type="inferred from homology"/>
<dbReference type="Pfam" id="PF06047">
    <property type="entry name" value="Nkap_C"/>
    <property type="match status" value="1"/>
</dbReference>
<dbReference type="EMBL" id="JAVXUP010000906">
    <property type="protein sequence ID" value="KAK3018984.1"/>
    <property type="molecule type" value="Genomic_DNA"/>
</dbReference>
<keyword evidence="5" id="KW-1185">Reference proteome</keyword>
<dbReference type="PANTHER" id="PTHR13087:SF0">
    <property type="entry name" value="NFKB ACTIVATING PROTEIN LIKE"/>
    <property type="match status" value="1"/>
</dbReference>
<feature type="region of interest" description="Disordered" evidence="2">
    <location>
        <begin position="152"/>
        <end position="181"/>
    </location>
</feature>
<dbReference type="AlphaFoldDB" id="A0AA88W346"/>
<dbReference type="PANTHER" id="PTHR13087">
    <property type="entry name" value="NF-KAPPA B ACTIVATING PROTEIN"/>
    <property type="match status" value="1"/>
</dbReference>
<reference evidence="4" key="1">
    <citation type="submission" date="2022-12" db="EMBL/GenBank/DDBJ databases">
        <title>Draft genome assemblies for two species of Escallonia (Escalloniales).</title>
        <authorList>
            <person name="Chanderbali A."/>
            <person name="Dervinis C."/>
            <person name="Anghel I."/>
            <person name="Soltis D."/>
            <person name="Soltis P."/>
            <person name="Zapata F."/>
        </authorList>
    </citation>
    <scope>NUCLEOTIDE SEQUENCE</scope>
    <source>
        <strain evidence="4">UCBG64.0493</strain>
        <tissue evidence="4">Leaf</tissue>
    </source>
</reference>
<accession>A0AA88W346</accession>
<protein>
    <recommendedName>
        <fullName evidence="3">NF-kappa-B-activating protein C-terminal domain-containing protein</fullName>
    </recommendedName>
</protein>
<dbReference type="InterPro" id="IPR009269">
    <property type="entry name" value="NKAP_C"/>
</dbReference>